<dbReference type="InterPro" id="IPR016024">
    <property type="entry name" value="ARM-type_fold"/>
</dbReference>
<dbReference type="Proteomes" id="UP000001542">
    <property type="component" value="Unassembled WGS sequence"/>
</dbReference>
<evidence type="ECO:0000313" key="2">
    <source>
        <dbReference type="EMBL" id="EAX90237.1"/>
    </source>
</evidence>
<dbReference type="KEGG" id="tva:4747916"/>
<sequence length="689" mass="79316">MLSLWDIVESEAKLLGNQAEKRPSRIIKSDPKAFSLQNNIPLAEKVVQLLNSSINFQICWALSNVPRLVSEGSISIETIKFIPHLYETPSAKLEQSAARATLEILKIDPDIYKPIFLEPLLKRIQSQPVVEYMQCIQALSTALTEDEVTNHIWPIITSMMKMTIHHQHCALSMLLIIDPELFNVQRESFDQFINYPLFINEYLSKVAELFHPVFGDEWIYSIIPQKLFEFSQKDESYRNGFVRYISQYPSQITLPTLYSMIIEAFNWAKTDLVIALDLLSHADEFMGSRYQTLASSILSTARSVANSPDPKSQLRFLPIFLQQDYLLNGIETTTQYILEVLGRSENAEEVQVSFINNAHLLYHKLENQRMKELVLKLFALKFTSQSLKVKETVALSPMIMELHVFGGASSARLIADLANYFYNRWRFFSRCLQALELYAVPILIVVIKTFLPVIQKAVELNPQALTKTAIDFYTRFMRDFTEEIRPANLLKYLWTTFGKSNRYDMRRFYVDLSMSYVSFIPRILFEEEVWCHFKTEFLTEKVPLVKARILQFLISVNHYYDFGQNEDYREDSMNISNSFNSDVSCKDPQVSLLIDDLNKIIEEARTKNPMTPTHSHSASVSIAYKGNQNKPVKPPPIQGFKRPVTPKNVILSNTGRQLVTPRTRNSSSRRNNTPQPSISNSSIKKMGIA</sequence>
<organism evidence="2 3">
    <name type="scientific">Trichomonas vaginalis (strain ATCC PRA-98 / G3)</name>
    <dbReference type="NCBI Taxonomy" id="412133"/>
    <lineage>
        <taxon>Eukaryota</taxon>
        <taxon>Metamonada</taxon>
        <taxon>Parabasalia</taxon>
        <taxon>Trichomonadida</taxon>
        <taxon>Trichomonadidae</taxon>
        <taxon>Trichomonas</taxon>
    </lineage>
</organism>
<dbReference type="EMBL" id="DS114124">
    <property type="protein sequence ID" value="EAX90237.1"/>
    <property type="molecule type" value="Genomic_DNA"/>
</dbReference>
<name>A2FXY2_TRIV3</name>
<dbReference type="RefSeq" id="XP_001303167.1">
    <property type="nucleotide sequence ID" value="XM_001303166.1"/>
</dbReference>
<feature type="compositionally biased region" description="Low complexity" evidence="1">
    <location>
        <begin position="660"/>
        <end position="677"/>
    </location>
</feature>
<protein>
    <submittedName>
        <fullName evidence="2">Uncharacterized protein</fullName>
    </submittedName>
</protein>
<keyword evidence="3" id="KW-1185">Reference proteome</keyword>
<dbReference type="VEuPathDB" id="TrichDB:TVAGG3_0405140"/>
<accession>A2FXY2</accession>
<evidence type="ECO:0000313" key="3">
    <source>
        <dbReference type="Proteomes" id="UP000001542"/>
    </source>
</evidence>
<dbReference type="SUPFAM" id="SSF48371">
    <property type="entry name" value="ARM repeat"/>
    <property type="match status" value="1"/>
</dbReference>
<reference evidence="2" key="2">
    <citation type="journal article" date="2007" name="Science">
        <title>Draft genome sequence of the sexually transmitted pathogen Trichomonas vaginalis.</title>
        <authorList>
            <person name="Carlton J.M."/>
            <person name="Hirt R.P."/>
            <person name="Silva J.C."/>
            <person name="Delcher A.L."/>
            <person name="Schatz M."/>
            <person name="Zhao Q."/>
            <person name="Wortman J.R."/>
            <person name="Bidwell S.L."/>
            <person name="Alsmark U.C.M."/>
            <person name="Besteiro S."/>
            <person name="Sicheritz-Ponten T."/>
            <person name="Noel C.J."/>
            <person name="Dacks J.B."/>
            <person name="Foster P.G."/>
            <person name="Simillion C."/>
            <person name="Van de Peer Y."/>
            <person name="Miranda-Saavedra D."/>
            <person name="Barton G.J."/>
            <person name="Westrop G.D."/>
            <person name="Mueller S."/>
            <person name="Dessi D."/>
            <person name="Fiori P.L."/>
            <person name="Ren Q."/>
            <person name="Paulsen I."/>
            <person name="Zhang H."/>
            <person name="Bastida-Corcuera F.D."/>
            <person name="Simoes-Barbosa A."/>
            <person name="Brown M.T."/>
            <person name="Hayes R.D."/>
            <person name="Mukherjee M."/>
            <person name="Okumura C.Y."/>
            <person name="Schneider R."/>
            <person name="Smith A.J."/>
            <person name="Vanacova S."/>
            <person name="Villalvazo M."/>
            <person name="Haas B.J."/>
            <person name="Pertea M."/>
            <person name="Feldblyum T.V."/>
            <person name="Utterback T.R."/>
            <person name="Shu C.L."/>
            <person name="Osoegawa K."/>
            <person name="de Jong P.J."/>
            <person name="Hrdy I."/>
            <person name="Horvathova L."/>
            <person name="Zubacova Z."/>
            <person name="Dolezal P."/>
            <person name="Malik S.B."/>
            <person name="Logsdon J.M. Jr."/>
            <person name="Henze K."/>
            <person name="Gupta A."/>
            <person name="Wang C.C."/>
            <person name="Dunne R.L."/>
            <person name="Upcroft J.A."/>
            <person name="Upcroft P."/>
            <person name="White O."/>
            <person name="Salzberg S.L."/>
            <person name="Tang P."/>
            <person name="Chiu C.-H."/>
            <person name="Lee Y.-S."/>
            <person name="Embley T.M."/>
            <person name="Coombs G.H."/>
            <person name="Mottram J.C."/>
            <person name="Tachezy J."/>
            <person name="Fraser-Liggett C.M."/>
            <person name="Johnson P.J."/>
        </authorList>
    </citation>
    <scope>NUCLEOTIDE SEQUENCE [LARGE SCALE GENOMIC DNA]</scope>
    <source>
        <strain evidence="2">G3</strain>
    </source>
</reference>
<evidence type="ECO:0000256" key="1">
    <source>
        <dbReference type="SAM" id="MobiDB-lite"/>
    </source>
</evidence>
<gene>
    <name evidence="2" type="ORF">TVAG_321580</name>
</gene>
<dbReference type="AlphaFoldDB" id="A2FXY2"/>
<reference evidence="2" key="1">
    <citation type="submission" date="2006-10" db="EMBL/GenBank/DDBJ databases">
        <authorList>
            <person name="Amadeo P."/>
            <person name="Zhao Q."/>
            <person name="Wortman J."/>
            <person name="Fraser-Liggett C."/>
            <person name="Carlton J."/>
        </authorList>
    </citation>
    <scope>NUCLEOTIDE SEQUENCE</scope>
    <source>
        <strain evidence="2">G3</strain>
    </source>
</reference>
<dbReference type="InParanoid" id="A2FXY2"/>
<dbReference type="VEuPathDB" id="TrichDB:TVAG_321580"/>
<feature type="region of interest" description="Disordered" evidence="1">
    <location>
        <begin position="626"/>
        <end position="689"/>
    </location>
</feature>
<proteinExistence type="predicted"/>